<gene>
    <name evidence="1" type="ORF">U9M48_008188</name>
</gene>
<dbReference type="Proteomes" id="UP001341281">
    <property type="component" value="Chromosome 02"/>
</dbReference>
<organism evidence="1 2">
    <name type="scientific">Paspalum notatum var. saurae</name>
    <dbReference type="NCBI Taxonomy" id="547442"/>
    <lineage>
        <taxon>Eukaryota</taxon>
        <taxon>Viridiplantae</taxon>
        <taxon>Streptophyta</taxon>
        <taxon>Embryophyta</taxon>
        <taxon>Tracheophyta</taxon>
        <taxon>Spermatophyta</taxon>
        <taxon>Magnoliopsida</taxon>
        <taxon>Liliopsida</taxon>
        <taxon>Poales</taxon>
        <taxon>Poaceae</taxon>
        <taxon>PACMAD clade</taxon>
        <taxon>Panicoideae</taxon>
        <taxon>Andropogonodae</taxon>
        <taxon>Paspaleae</taxon>
        <taxon>Paspalinae</taxon>
        <taxon>Paspalum</taxon>
    </lineage>
</organism>
<protein>
    <submittedName>
        <fullName evidence="1">Uncharacterized protein</fullName>
    </submittedName>
</protein>
<evidence type="ECO:0000313" key="2">
    <source>
        <dbReference type="Proteomes" id="UP001341281"/>
    </source>
</evidence>
<reference evidence="1 2" key="1">
    <citation type="submission" date="2024-02" db="EMBL/GenBank/DDBJ databases">
        <title>High-quality chromosome-scale genome assembly of Pensacola bahiagrass (Paspalum notatum Flugge var. saurae).</title>
        <authorList>
            <person name="Vega J.M."/>
            <person name="Podio M."/>
            <person name="Orjuela J."/>
            <person name="Siena L.A."/>
            <person name="Pessino S.C."/>
            <person name="Combes M.C."/>
            <person name="Mariac C."/>
            <person name="Albertini E."/>
            <person name="Pupilli F."/>
            <person name="Ortiz J.P.A."/>
            <person name="Leblanc O."/>
        </authorList>
    </citation>
    <scope>NUCLEOTIDE SEQUENCE [LARGE SCALE GENOMIC DNA]</scope>
    <source>
        <strain evidence="1">R1</strain>
        <tissue evidence="1">Leaf</tissue>
    </source>
</reference>
<dbReference type="AlphaFoldDB" id="A0AAQ3WCS9"/>
<evidence type="ECO:0000313" key="1">
    <source>
        <dbReference type="EMBL" id="WVZ57852.1"/>
    </source>
</evidence>
<proteinExistence type="predicted"/>
<dbReference type="EMBL" id="CP144746">
    <property type="protein sequence ID" value="WVZ57852.1"/>
    <property type="molecule type" value="Genomic_DNA"/>
</dbReference>
<keyword evidence="2" id="KW-1185">Reference proteome</keyword>
<accession>A0AAQ3WCS9</accession>
<name>A0AAQ3WCS9_PASNO</name>
<sequence length="71" mass="8039">MEEQTSNDIGDSEDTEISYREGVLNFSLILAGPPHMDVLPFNARKIFELVELDWVPKPNQDGGDYVENLND</sequence>